<dbReference type="InterPro" id="IPR001104">
    <property type="entry name" value="3-oxo-5_a-steroid_4-DH_C"/>
</dbReference>
<evidence type="ECO:0000256" key="2">
    <source>
        <dbReference type="ARBA" id="ARBA00005194"/>
    </source>
</evidence>
<keyword evidence="7" id="KW-0256">Endoplasmic reticulum</keyword>
<keyword evidence="12" id="KW-0443">Lipid metabolism</keyword>
<keyword evidence="11" id="KW-0560">Oxidoreductase</keyword>
<evidence type="ECO:0000256" key="3">
    <source>
        <dbReference type="ARBA" id="ARBA00007742"/>
    </source>
</evidence>
<evidence type="ECO:0000313" key="19">
    <source>
        <dbReference type="EMBL" id="KAK7690947.1"/>
    </source>
</evidence>
<evidence type="ECO:0000256" key="12">
    <source>
        <dbReference type="ARBA" id="ARBA00023098"/>
    </source>
</evidence>
<dbReference type="EMBL" id="JASBNA010000006">
    <property type="protein sequence ID" value="KAK7690947.1"/>
    <property type="molecule type" value="Genomic_DNA"/>
</dbReference>
<accession>A0AAW0GGS6</accession>
<evidence type="ECO:0000259" key="18">
    <source>
        <dbReference type="PROSITE" id="PS50053"/>
    </source>
</evidence>
<dbReference type="Gene3D" id="3.10.20.90">
    <property type="entry name" value="Phosphatidylinositol 3-kinase Catalytic Subunit, Chain A, domain 1"/>
    <property type="match status" value="1"/>
</dbReference>
<comment type="similarity">
    <text evidence="3">Belongs to the steroid 5-alpha reductase family.</text>
</comment>
<evidence type="ECO:0000256" key="10">
    <source>
        <dbReference type="ARBA" id="ARBA00022989"/>
    </source>
</evidence>
<protein>
    <recommendedName>
        <fullName evidence="4">very-long-chain enoyl-CoA reductase</fullName>
        <ecNumber evidence="4">1.3.1.93</ecNumber>
    </recommendedName>
</protein>
<evidence type="ECO:0000256" key="16">
    <source>
        <dbReference type="ARBA" id="ARBA00058640"/>
    </source>
</evidence>
<sequence>MVSITVSPARPSSLTRGLPITLELPETATVADVKAAVAKKLPKFYTARQKLSFKGKREALSDETILTAAGLSEAGELTVKDLGPQMAWQTVFIWEYLGPLIIHSVIYWLPNIFYGGPVQRSLLQKYVYGMAMLHFLKREYETLFVHRFSNGTMPLYGLFRNCAHYWILSGVALAYAAYGPTYAATSPYIRGTIRSNPTFLWSCIALWTFAELSNGRTHSILRDLRPAGTKERRIPYGYGFNLVTCPNYTFELLAWAAISVMTGSYASYAFLIAAVYIQTVWAMKKHRNYKKEFGDKYPKSRKVIFPFIF</sequence>
<evidence type="ECO:0000256" key="5">
    <source>
        <dbReference type="ARBA" id="ARBA00022516"/>
    </source>
</evidence>
<evidence type="ECO:0000256" key="9">
    <source>
        <dbReference type="ARBA" id="ARBA00022857"/>
    </source>
</evidence>
<comment type="catalytic activity">
    <reaction evidence="15">
        <text>a very-long-chain 2,3-saturated fatty acyl-CoA + NADP(+) = a very-long-chain (2E)-enoyl-CoA + NADPH + H(+)</text>
        <dbReference type="Rhea" id="RHEA:14473"/>
        <dbReference type="ChEBI" id="CHEBI:15378"/>
        <dbReference type="ChEBI" id="CHEBI:57783"/>
        <dbReference type="ChEBI" id="CHEBI:58349"/>
        <dbReference type="ChEBI" id="CHEBI:83724"/>
        <dbReference type="ChEBI" id="CHEBI:83728"/>
        <dbReference type="EC" id="1.3.1.93"/>
    </reaction>
</comment>
<evidence type="ECO:0000313" key="20">
    <source>
        <dbReference type="Proteomes" id="UP001385951"/>
    </source>
</evidence>
<keyword evidence="9" id="KW-0521">NADP</keyword>
<dbReference type="PANTHER" id="PTHR10556">
    <property type="entry name" value="3-OXO-5-ALPHA-STEROID 4-DEHYDROGENASE"/>
    <property type="match status" value="1"/>
</dbReference>
<dbReference type="SUPFAM" id="SSF54236">
    <property type="entry name" value="Ubiquitin-like"/>
    <property type="match status" value="1"/>
</dbReference>
<dbReference type="InterPro" id="IPR000626">
    <property type="entry name" value="Ubiquitin-like_dom"/>
</dbReference>
<proteinExistence type="inferred from homology"/>
<dbReference type="InterPro" id="IPR039357">
    <property type="entry name" value="SRD5A/TECR"/>
</dbReference>
<evidence type="ECO:0000256" key="17">
    <source>
        <dbReference type="SAM" id="Phobius"/>
    </source>
</evidence>
<dbReference type="Gene3D" id="1.20.120.1630">
    <property type="match status" value="1"/>
</dbReference>
<evidence type="ECO:0000256" key="15">
    <source>
        <dbReference type="ARBA" id="ARBA00051495"/>
    </source>
</evidence>
<dbReference type="EC" id="1.3.1.93" evidence="4"/>
<gene>
    <name evidence="19" type="ORF">QCA50_006050</name>
</gene>
<dbReference type="GO" id="GO:0042761">
    <property type="term" value="P:very long-chain fatty acid biosynthetic process"/>
    <property type="evidence" value="ECO:0007669"/>
    <property type="project" value="TreeGrafter"/>
</dbReference>
<dbReference type="Proteomes" id="UP001385951">
    <property type="component" value="Unassembled WGS sequence"/>
</dbReference>
<comment type="function">
    <text evidence="16">Catalyzes the last of the four reactions of the long-chain fatty acids elongation cycle. This endoplasmic reticulum-bound enzymatic process, allows the addition of 2 carbons to the chain of long- and very long-chain fatty acids/VLCFAs per cycle. This enzyme reduces the trans-2,3-enoyl-CoA fatty acid intermediate to an acyl-CoA that can be further elongated by entering a new cycle of elongation. Thereby, it participates in the production of VLCFAs of different chain lengths that are involved in multiple biological processes as precursors of membrane lipids and lipid mediators.</text>
</comment>
<feature type="transmembrane region" description="Helical" evidence="17">
    <location>
        <begin position="264"/>
        <end position="283"/>
    </location>
</feature>
<comment type="pathway">
    <text evidence="2">Lipid metabolism; fatty acid biosynthesis.</text>
</comment>
<dbReference type="Pfam" id="PF02544">
    <property type="entry name" value="Steroid_dh"/>
    <property type="match status" value="1"/>
</dbReference>
<dbReference type="PANTHER" id="PTHR10556:SF28">
    <property type="entry name" value="VERY-LONG-CHAIN ENOYL-COA REDUCTASE"/>
    <property type="match status" value="1"/>
</dbReference>
<evidence type="ECO:0000256" key="1">
    <source>
        <dbReference type="ARBA" id="ARBA00004477"/>
    </source>
</evidence>
<evidence type="ECO:0000256" key="14">
    <source>
        <dbReference type="ARBA" id="ARBA00023160"/>
    </source>
</evidence>
<evidence type="ECO:0000256" key="11">
    <source>
        <dbReference type="ARBA" id="ARBA00023002"/>
    </source>
</evidence>
<dbReference type="GO" id="GO:0005789">
    <property type="term" value="C:endoplasmic reticulum membrane"/>
    <property type="evidence" value="ECO:0007669"/>
    <property type="project" value="UniProtKB-SubCell"/>
</dbReference>
<evidence type="ECO:0000256" key="4">
    <source>
        <dbReference type="ARBA" id="ARBA00012530"/>
    </source>
</evidence>
<dbReference type="AlphaFoldDB" id="A0AAW0GGS6"/>
<dbReference type="FunFam" id="1.20.120.1630:FF:000010">
    <property type="entry name" value="Steroid alpha reductase family protein"/>
    <property type="match status" value="1"/>
</dbReference>
<name>A0AAW0GGS6_9APHY</name>
<feature type="domain" description="Ubiquitin-like" evidence="18">
    <location>
        <begin position="2"/>
        <end position="79"/>
    </location>
</feature>
<dbReference type="InterPro" id="IPR049127">
    <property type="entry name" value="TECR-like_N"/>
</dbReference>
<keyword evidence="14" id="KW-0275">Fatty acid biosynthesis</keyword>
<keyword evidence="10 17" id="KW-1133">Transmembrane helix</keyword>
<dbReference type="PROSITE" id="PS50053">
    <property type="entry name" value="UBIQUITIN_2"/>
    <property type="match status" value="1"/>
</dbReference>
<evidence type="ECO:0000256" key="6">
    <source>
        <dbReference type="ARBA" id="ARBA00022692"/>
    </source>
</evidence>
<dbReference type="Pfam" id="PF21696">
    <property type="entry name" value="TECR_N"/>
    <property type="match status" value="1"/>
</dbReference>
<feature type="transmembrane region" description="Helical" evidence="17">
    <location>
        <begin position="158"/>
        <end position="178"/>
    </location>
</feature>
<comment type="caution">
    <text evidence="19">The sequence shown here is derived from an EMBL/GenBank/DDBJ whole genome shotgun (WGS) entry which is preliminary data.</text>
</comment>
<evidence type="ECO:0000256" key="7">
    <source>
        <dbReference type="ARBA" id="ARBA00022824"/>
    </source>
</evidence>
<evidence type="ECO:0000256" key="8">
    <source>
        <dbReference type="ARBA" id="ARBA00022832"/>
    </source>
</evidence>
<organism evidence="19 20">
    <name type="scientific">Cerrena zonata</name>
    <dbReference type="NCBI Taxonomy" id="2478898"/>
    <lineage>
        <taxon>Eukaryota</taxon>
        <taxon>Fungi</taxon>
        <taxon>Dikarya</taxon>
        <taxon>Basidiomycota</taxon>
        <taxon>Agaricomycotina</taxon>
        <taxon>Agaricomycetes</taxon>
        <taxon>Polyporales</taxon>
        <taxon>Cerrenaceae</taxon>
        <taxon>Cerrena</taxon>
    </lineage>
</organism>
<keyword evidence="5" id="KW-0444">Lipid biosynthesis</keyword>
<dbReference type="GO" id="GO:0102758">
    <property type="term" value="F:very-long-chain enoyl-CoA reductase activity"/>
    <property type="evidence" value="ECO:0007669"/>
    <property type="project" value="UniProtKB-EC"/>
</dbReference>
<keyword evidence="20" id="KW-1185">Reference proteome</keyword>
<keyword evidence="8" id="KW-0276">Fatty acid metabolism</keyword>
<keyword evidence="6 17" id="KW-0812">Transmembrane</keyword>
<evidence type="ECO:0000256" key="13">
    <source>
        <dbReference type="ARBA" id="ARBA00023136"/>
    </source>
</evidence>
<dbReference type="PROSITE" id="PS50244">
    <property type="entry name" value="S5A_REDUCTASE"/>
    <property type="match status" value="1"/>
</dbReference>
<dbReference type="InterPro" id="IPR029071">
    <property type="entry name" value="Ubiquitin-like_domsf"/>
</dbReference>
<comment type="subcellular location">
    <subcellularLocation>
        <location evidence="1">Endoplasmic reticulum membrane</location>
        <topology evidence="1">Multi-pass membrane protein</topology>
    </subcellularLocation>
</comment>
<reference evidence="19 20" key="1">
    <citation type="submission" date="2022-09" db="EMBL/GenBank/DDBJ databases">
        <authorList>
            <person name="Palmer J.M."/>
        </authorList>
    </citation>
    <scope>NUCLEOTIDE SEQUENCE [LARGE SCALE GENOMIC DNA]</scope>
    <source>
        <strain evidence="19 20">DSM 7382</strain>
    </source>
</reference>
<keyword evidence="13 17" id="KW-0472">Membrane</keyword>